<keyword evidence="1" id="KW-0677">Repeat</keyword>
<evidence type="ECO:0000256" key="1">
    <source>
        <dbReference type="ARBA" id="ARBA00022737"/>
    </source>
</evidence>
<sequence length="149" mass="15495">EGAFRYGKRHGRGVLVSNADGTERYEGEFRSDFPEGAGRKVWPNGASYDGQWREGRKDCALSLGSRMAGVTPDSGRTASGMVLANRYSMGRQAMKAAGTTAFNTVQASTSTPRPTPSSRADGVAATTTARVCCAGGTALGRSSSTSTAC</sequence>
<dbReference type="SUPFAM" id="SSF82185">
    <property type="entry name" value="Histone H3 K4-specific methyltransferase SET7/9 N-terminal domain"/>
    <property type="match status" value="1"/>
</dbReference>
<dbReference type="Proteomes" id="UP001189429">
    <property type="component" value="Unassembled WGS sequence"/>
</dbReference>
<name>A0ABN9X1L6_9DINO</name>
<protein>
    <recommendedName>
        <fullName evidence="5">MORN repeat-containing protein 5</fullName>
    </recommendedName>
</protein>
<gene>
    <name evidence="3" type="ORF">PCOR1329_LOCUS72595</name>
</gene>
<dbReference type="InterPro" id="IPR003409">
    <property type="entry name" value="MORN"/>
</dbReference>
<feature type="compositionally biased region" description="Low complexity" evidence="2">
    <location>
        <begin position="108"/>
        <end position="124"/>
    </location>
</feature>
<dbReference type="EMBL" id="CAUYUJ010019716">
    <property type="protein sequence ID" value="CAK0893151.1"/>
    <property type="molecule type" value="Genomic_DNA"/>
</dbReference>
<reference evidence="3" key="1">
    <citation type="submission" date="2023-10" db="EMBL/GenBank/DDBJ databases">
        <authorList>
            <person name="Chen Y."/>
            <person name="Shah S."/>
            <person name="Dougan E. K."/>
            <person name="Thang M."/>
            <person name="Chan C."/>
        </authorList>
    </citation>
    <scope>NUCLEOTIDE SEQUENCE [LARGE SCALE GENOMIC DNA]</scope>
</reference>
<accession>A0ABN9X1L6</accession>
<evidence type="ECO:0008006" key="5">
    <source>
        <dbReference type="Google" id="ProtNLM"/>
    </source>
</evidence>
<dbReference type="PANTHER" id="PTHR43215">
    <property type="entry name" value="RADIAL SPOKE HEAD 1 HOMOLOG"/>
    <property type="match status" value="1"/>
</dbReference>
<organism evidence="3 4">
    <name type="scientific">Prorocentrum cordatum</name>
    <dbReference type="NCBI Taxonomy" id="2364126"/>
    <lineage>
        <taxon>Eukaryota</taxon>
        <taxon>Sar</taxon>
        <taxon>Alveolata</taxon>
        <taxon>Dinophyceae</taxon>
        <taxon>Prorocentrales</taxon>
        <taxon>Prorocentraceae</taxon>
        <taxon>Prorocentrum</taxon>
    </lineage>
</organism>
<feature type="non-terminal residue" evidence="3">
    <location>
        <position position="1"/>
    </location>
</feature>
<evidence type="ECO:0000313" key="3">
    <source>
        <dbReference type="EMBL" id="CAK0893151.1"/>
    </source>
</evidence>
<dbReference type="Gene3D" id="2.20.110.10">
    <property type="entry name" value="Histone H3 K4-specific methyltransferase SET7/9 N-terminal domain"/>
    <property type="match status" value="1"/>
</dbReference>
<dbReference type="SMART" id="SM00698">
    <property type="entry name" value="MORN"/>
    <property type="match status" value="2"/>
</dbReference>
<dbReference type="PANTHER" id="PTHR43215:SF14">
    <property type="entry name" value="RADIAL SPOKE HEAD 1 HOMOLOG"/>
    <property type="match status" value="1"/>
</dbReference>
<proteinExistence type="predicted"/>
<evidence type="ECO:0000256" key="2">
    <source>
        <dbReference type="SAM" id="MobiDB-lite"/>
    </source>
</evidence>
<evidence type="ECO:0000313" key="4">
    <source>
        <dbReference type="Proteomes" id="UP001189429"/>
    </source>
</evidence>
<feature type="region of interest" description="Disordered" evidence="2">
    <location>
        <begin position="105"/>
        <end position="124"/>
    </location>
</feature>
<comment type="caution">
    <text evidence="3">The sequence shown here is derived from an EMBL/GenBank/DDBJ whole genome shotgun (WGS) entry which is preliminary data.</text>
</comment>
<keyword evidence="4" id="KW-1185">Reference proteome</keyword>
<dbReference type="Pfam" id="PF02493">
    <property type="entry name" value="MORN"/>
    <property type="match status" value="3"/>
</dbReference>